<organism evidence="2 3">
    <name type="scientific">Lates japonicus</name>
    <name type="common">Japanese lates</name>
    <dbReference type="NCBI Taxonomy" id="270547"/>
    <lineage>
        <taxon>Eukaryota</taxon>
        <taxon>Metazoa</taxon>
        <taxon>Chordata</taxon>
        <taxon>Craniata</taxon>
        <taxon>Vertebrata</taxon>
        <taxon>Euteleostomi</taxon>
        <taxon>Actinopterygii</taxon>
        <taxon>Neopterygii</taxon>
        <taxon>Teleostei</taxon>
        <taxon>Neoteleostei</taxon>
        <taxon>Acanthomorphata</taxon>
        <taxon>Carangaria</taxon>
        <taxon>Carangaria incertae sedis</taxon>
        <taxon>Centropomidae</taxon>
        <taxon>Lates</taxon>
    </lineage>
</organism>
<accession>A0AAD3RC98</accession>
<name>A0AAD3RC98_LATJO</name>
<feature type="region of interest" description="Disordered" evidence="1">
    <location>
        <begin position="106"/>
        <end position="127"/>
    </location>
</feature>
<gene>
    <name evidence="2" type="ORF">AKAME5_001506200</name>
</gene>
<proteinExistence type="predicted"/>
<feature type="compositionally biased region" description="Basic and acidic residues" evidence="1">
    <location>
        <begin position="110"/>
        <end position="127"/>
    </location>
</feature>
<comment type="caution">
    <text evidence="2">The sequence shown here is derived from an EMBL/GenBank/DDBJ whole genome shotgun (WGS) entry which is preliminary data.</text>
</comment>
<keyword evidence="3" id="KW-1185">Reference proteome</keyword>
<protein>
    <submittedName>
        <fullName evidence="2">Uncharacterized protein</fullName>
    </submittedName>
</protein>
<dbReference type="AlphaFoldDB" id="A0AAD3RC98"/>
<dbReference type="Proteomes" id="UP001279410">
    <property type="component" value="Unassembled WGS sequence"/>
</dbReference>
<evidence type="ECO:0000256" key="1">
    <source>
        <dbReference type="SAM" id="MobiDB-lite"/>
    </source>
</evidence>
<reference evidence="2" key="1">
    <citation type="submission" date="2022-08" db="EMBL/GenBank/DDBJ databases">
        <title>Genome sequencing of akame (Lates japonicus).</title>
        <authorList>
            <person name="Hashiguchi Y."/>
            <person name="Takahashi H."/>
        </authorList>
    </citation>
    <scope>NUCLEOTIDE SEQUENCE</scope>
    <source>
        <strain evidence="2">Kochi</strain>
    </source>
</reference>
<dbReference type="EMBL" id="BRZM01000061">
    <property type="protein sequence ID" value="GLD63437.1"/>
    <property type="molecule type" value="Genomic_DNA"/>
</dbReference>
<evidence type="ECO:0000313" key="3">
    <source>
        <dbReference type="Proteomes" id="UP001279410"/>
    </source>
</evidence>
<sequence length="127" mass="14145">MKKKSSLCLALDSEHFDAARAGKGRVHPLPSRIRFLQGVMFACGALSPPHLATPLPGRKKKEIKLKVKHKVRGGEKKNRHADSSDKQLHRSLFGWQVGMSSGLLAGQETEYSRDKEEKMAGGRGERW</sequence>
<evidence type="ECO:0000313" key="2">
    <source>
        <dbReference type="EMBL" id="GLD63437.1"/>
    </source>
</evidence>